<dbReference type="InterPro" id="IPR000792">
    <property type="entry name" value="Tscrpt_reg_LuxR_C"/>
</dbReference>
<protein>
    <submittedName>
        <fullName evidence="2">Helix-turn-helix transcriptional regulator</fullName>
    </submittedName>
</protein>
<evidence type="ECO:0000313" key="2">
    <source>
        <dbReference type="EMBL" id="PRC05203.1"/>
    </source>
</evidence>
<dbReference type="Proteomes" id="UP000239458">
    <property type="component" value="Unassembled WGS sequence"/>
</dbReference>
<name>A0A2S9DRH2_PSECE</name>
<dbReference type="AlphaFoldDB" id="A0A2S9DRH2"/>
<dbReference type="PROSITE" id="PS00622">
    <property type="entry name" value="HTH_LUXR_1"/>
    <property type="match status" value="1"/>
</dbReference>
<dbReference type="RefSeq" id="WP_105229091.1">
    <property type="nucleotide sequence ID" value="NZ_PCQE01000017.1"/>
</dbReference>
<dbReference type="STRING" id="651740.SAMN04490182_4588"/>
<dbReference type="GO" id="GO:0003677">
    <property type="term" value="F:DNA binding"/>
    <property type="evidence" value="ECO:0007669"/>
    <property type="project" value="InterPro"/>
</dbReference>
<dbReference type="InterPro" id="IPR036388">
    <property type="entry name" value="WH-like_DNA-bd_sf"/>
</dbReference>
<comment type="caution">
    <text evidence="2">The sequence shown here is derived from an EMBL/GenBank/DDBJ whole genome shotgun (WGS) entry which is preliminary data.</text>
</comment>
<dbReference type="GO" id="GO:0006355">
    <property type="term" value="P:regulation of DNA-templated transcription"/>
    <property type="evidence" value="ECO:0007669"/>
    <property type="project" value="InterPro"/>
</dbReference>
<feature type="domain" description="HTH luxR-type" evidence="1">
    <location>
        <begin position="31"/>
        <end position="58"/>
    </location>
</feature>
<dbReference type="Pfam" id="PF00196">
    <property type="entry name" value="GerE"/>
    <property type="match status" value="1"/>
</dbReference>
<dbReference type="PRINTS" id="PR00038">
    <property type="entry name" value="HTHLUXR"/>
</dbReference>
<dbReference type="EMBL" id="PCQE01000017">
    <property type="protein sequence ID" value="PRC05203.1"/>
    <property type="molecule type" value="Genomic_DNA"/>
</dbReference>
<proteinExistence type="predicted"/>
<evidence type="ECO:0000313" key="3">
    <source>
        <dbReference type="Proteomes" id="UP000239458"/>
    </source>
</evidence>
<gene>
    <name evidence="2" type="ORF">CQ006_12510</name>
</gene>
<evidence type="ECO:0000259" key="1">
    <source>
        <dbReference type="PROSITE" id="PS00622"/>
    </source>
</evidence>
<accession>A0A2S9DRH2</accession>
<sequence>MSTVINFGKLQGTTGVLAEQELRAALAVCAGLANKEIARVVGCAPGTVKKSIERVFHKLGITSRSAIPTELFCRGIARHLVVLICAILTGHAAISDDQMLRVRRGDGERRVELRMTARRVEGYAIA</sequence>
<dbReference type="InterPro" id="IPR016032">
    <property type="entry name" value="Sig_transdc_resp-reg_C-effctor"/>
</dbReference>
<dbReference type="SMART" id="SM00421">
    <property type="entry name" value="HTH_LUXR"/>
    <property type="match status" value="1"/>
</dbReference>
<reference evidence="2 3" key="1">
    <citation type="submission" date="2017-09" db="EMBL/GenBank/DDBJ databases">
        <title>Genomic, metabolic, and phenotypic characteristics of bacterial isolates from the natural microbiome of the model nematode Caenorhabditis elegans.</title>
        <authorList>
            <person name="Zimmermann J."/>
            <person name="Obeng N."/>
            <person name="Yang W."/>
            <person name="Obeng O."/>
            <person name="Kissoyan K."/>
            <person name="Pees B."/>
            <person name="Dirksen P."/>
            <person name="Hoppner M."/>
            <person name="Franke A."/>
            <person name="Rosenstiel P."/>
            <person name="Leippe M."/>
            <person name="Dierking K."/>
            <person name="Kaleta C."/>
            <person name="Schulenburg H."/>
        </authorList>
    </citation>
    <scope>NUCLEOTIDE SEQUENCE [LARGE SCALE GENOMIC DNA]</scope>
    <source>
        <strain evidence="2 3">MYb184</strain>
    </source>
</reference>
<dbReference type="Gene3D" id="1.10.10.10">
    <property type="entry name" value="Winged helix-like DNA-binding domain superfamily/Winged helix DNA-binding domain"/>
    <property type="match status" value="1"/>
</dbReference>
<organism evidence="2 3">
    <name type="scientific">Pseudomonas cedrina</name>
    <dbReference type="NCBI Taxonomy" id="651740"/>
    <lineage>
        <taxon>Bacteria</taxon>
        <taxon>Pseudomonadati</taxon>
        <taxon>Pseudomonadota</taxon>
        <taxon>Gammaproteobacteria</taxon>
        <taxon>Pseudomonadales</taxon>
        <taxon>Pseudomonadaceae</taxon>
        <taxon>Pseudomonas</taxon>
    </lineage>
</organism>
<dbReference type="SUPFAM" id="SSF46894">
    <property type="entry name" value="C-terminal effector domain of the bipartite response regulators"/>
    <property type="match status" value="1"/>
</dbReference>